<evidence type="ECO:0000313" key="2">
    <source>
        <dbReference type="EMBL" id="CAA3019438.1"/>
    </source>
</evidence>
<protein>
    <recommendedName>
        <fullName evidence="1">Cohesin subunit SCC3/SA HEAT-repeats domain-containing protein</fullName>
    </recommendedName>
</protein>
<feature type="domain" description="Cohesin subunit SCC3/SA HEAT-repeats" evidence="1">
    <location>
        <begin position="1"/>
        <end position="107"/>
    </location>
</feature>
<accession>A0A8S0UMF9</accession>
<dbReference type="GO" id="GO:0000785">
    <property type="term" value="C:chromatin"/>
    <property type="evidence" value="ECO:0007669"/>
    <property type="project" value="TreeGrafter"/>
</dbReference>
<dbReference type="PANTHER" id="PTHR11199:SF0">
    <property type="entry name" value="LD34181P-RELATED"/>
    <property type="match status" value="1"/>
</dbReference>
<dbReference type="GO" id="GO:0008278">
    <property type="term" value="C:cohesin complex"/>
    <property type="evidence" value="ECO:0007669"/>
    <property type="project" value="TreeGrafter"/>
</dbReference>
<dbReference type="Gramene" id="OE9A066973T1">
    <property type="protein sequence ID" value="OE9A066973C1"/>
    <property type="gene ID" value="OE9A066973"/>
</dbReference>
<dbReference type="GO" id="GO:0007062">
    <property type="term" value="P:sister chromatid cohesion"/>
    <property type="evidence" value="ECO:0007669"/>
    <property type="project" value="TreeGrafter"/>
</dbReference>
<evidence type="ECO:0000313" key="3">
    <source>
        <dbReference type="Proteomes" id="UP000594638"/>
    </source>
</evidence>
<dbReference type="GO" id="GO:0003682">
    <property type="term" value="F:chromatin binding"/>
    <property type="evidence" value="ECO:0007669"/>
    <property type="project" value="TreeGrafter"/>
</dbReference>
<sequence length="108" mass="12423">MMKNYPQLLHKFMAEKEKVAPLVEVIIHINLELYSLKSKEQNFKAVLQLMKAAFFKHGEKDALRSCVKAVKFCATESRGELQDFARNQVKELEDELIAKLKSAIKDVV</sequence>
<dbReference type="InterPro" id="IPR056396">
    <property type="entry name" value="HEAT_SCC3-SA"/>
</dbReference>
<dbReference type="GO" id="GO:0005634">
    <property type="term" value="C:nucleus"/>
    <property type="evidence" value="ECO:0007669"/>
    <property type="project" value="TreeGrafter"/>
</dbReference>
<dbReference type="PANTHER" id="PTHR11199">
    <property type="entry name" value="STROMAL ANTIGEN"/>
    <property type="match status" value="1"/>
</dbReference>
<dbReference type="Pfam" id="PF24571">
    <property type="entry name" value="HEAT_SCC3-SA"/>
    <property type="match status" value="1"/>
</dbReference>
<proteinExistence type="predicted"/>
<reference evidence="2 3" key="1">
    <citation type="submission" date="2019-12" db="EMBL/GenBank/DDBJ databases">
        <authorList>
            <person name="Alioto T."/>
            <person name="Alioto T."/>
            <person name="Gomez Garrido J."/>
        </authorList>
    </citation>
    <scope>NUCLEOTIDE SEQUENCE [LARGE SCALE GENOMIC DNA]</scope>
</reference>
<dbReference type="EMBL" id="CACTIH010008734">
    <property type="protein sequence ID" value="CAA3019438.1"/>
    <property type="molecule type" value="Genomic_DNA"/>
</dbReference>
<comment type="caution">
    <text evidence="2">The sequence shown here is derived from an EMBL/GenBank/DDBJ whole genome shotgun (WGS) entry which is preliminary data.</text>
</comment>
<dbReference type="Proteomes" id="UP000594638">
    <property type="component" value="Unassembled WGS sequence"/>
</dbReference>
<feature type="non-terminal residue" evidence="2">
    <location>
        <position position="108"/>
    </location>
</feature>
<dbReference type="OrthoDB" id="498590at2759"/>
<evidence type="ECO:0000259" key="1">
    <source>
        <dbReference type="Pfam" id="PF24571"/>
    </source>
</evidence>
<dbReference type="AlphaFoldDB" id="A0A8S0UMF9"/>
<dbReference type="InterPro" id="IPR039662">
    <property type="entry name" value="Cohesin_Scc3/SA"/>
</dbReference>
<gene>
    <name evidence="2" type="ORF">OLEA9_A066973</name>
</gene>
<keyword evidence="3" id="KW-1185">Reference proteome</keyword>
<organism evidence="2 3">
    <name type="scientific">Olea europaea subsp. europaea</name>
    <dbReference type="NCBI Taxonomy" id="158383"/>
    <lineage>
        <taxon>Eukaryota</taxon>
        <taxon>Viridiplantae</taxon>
        <taxon>Streptophyta</taxon>
        <taxon>Embryophyta</taxon>
        <taxon>Tracheophyta</taxon>
        <taxon>Spermatophyta</taxon>
        <taxon>Magnoliopsida</taxon>
        <taxon>eudicotyledons</taxon>
        <taxon>Gunneridae</taxon>
        <taxon>Pentapetalae</taxon>
        <taxon>asterids</taxon>
        <taxon>lamiids</taxon>
        <taxon>Lamiales</taxon>
        <taxon>Oleaceae</taxon>
        <taxon>Oleeae</taxon>
        <taxon>Olea</taxon>
    </lineage>
</organism>
<name>A0A8S0UMF9_OLEEU</name>